<dbReference type="CDD" id="cd00077">
    <property type="entry name" value="HDc"/>
    <property type="match status" value="1"/>
</dbReference>
<evidence type="ECO:0000259" key="5">
    <source>
        <dbReference type="PROSITE" id="PS51831"/>
    </source>
</evidence>
<dbReference type="PANTHER" id="PTHR45228">
    <property type="entry name" value="CYCLIC DI-GMP PHOSPHODIESTERASE TM_0186-RELATED"/>
    <property type="match status" value="1"/>
</dbReference>
<dbReference type="PROSITE" id="PS51831">
    <property type="entry name" value="HD"/>
    <property type="match status" value="1"/>
</dbReference>
<evidence type="ECO:0000256" key="2">
    <source>
        <dbReference type="ARBA" id="ARBA00024867"/>
    </source>
</evidence>
<dbReference type="NCBIfam" id="TIGR00277">
    <property type="entry name" value="HDIG"/>
    <property type="match status" value="1"/>
</dbReference>
<evidence type="ECO:0000256" key="3">
    <source>
        <dbReference type="PROSITE-ProRule" id="PRU00169"/>
    </source>
</evidence>
<dbReference type="InterPro" id="IPR011006">
    <property type="entry name" value="CheY-like_superfamily"/>
</dbReference>
<comment type="caution">
    <text evidence="7">The sequence shown here is derived from an EMBL/GenBank/DDBJ whole genome shotgun (WGS) entry which is preliminary data.</text>
</comment>
<feature type="modified residue" description="4-aspartylphosphate" evidence="3">
    <location>
        <position position="66"/>
    </location>
</feature>
<feature type="domain" description="Response regulatory" evidence="4">
    <location>
        <begin position="17"/>
        <end position="132"/>
    </location>
</feature>
<protein>
    <recommendedName>
        <fullName evidence="1">Stage 0 sporulation protein A homolog</fullName>
    </recommendedName>
</protein>
<dbReference type="InterPro" id="IPR006675">
    <property type="entry name" value="HDIG_dom"/>
</dbReference>
<gene>
    <name evidence="7" type="ORF">ISU02_21700</name>
</gene>
<evidence type="ECO:0000256" key="1">
    <source>
        <dbReference type="ARBA" id="ARBA00018672"/>
    </source>
</evidence>
<dbReference type="RefSeq" id="WP_194703957.1">
    <property type="nucleotide sequence ID" value="NZ_JADKNH010000019.1"/>
</dbReference>
<dbReference type="InterPro" id="IPR001789">
    <property type="entry name" value="Sig_transdc_resp-reg_receiver"/>
</dbReference>
<dbReference type="Gene3D" id="1.10.3210.10">
    <property type="entry name" value="Hypothetical protein af1432"/>
    <property type="match status" value="1"/>
</dbReference>
<dbReference type="Proteomes" id="UP000614200">
    <property type="component" value="Unassembled WGS sequence"/>
</dbReference>
<dbReference type="PANTHER" id="PTHR45228:SF8">
    <property type="entry name" value="TWO-COMPONENT RESPONSE REGULATOR-RELATED"/>
    <property type="match status" value="1"/>
</dbReference>
<dbReference type="SMART" id="SM00471">
    <property type="entry name" value="HDc"/>
    <property type="match status" value="1"/>
</dbReference>
<dbReference type="PROSITE" id="PS51832">
    <property type="entry name" value="HD_GYP"/>
    <property type="match status" value="1"/>
</dbReference>
<dbReference type="Gene3D" id="3.40.50.2300">
    <property type="match status" value="1"/>
</dbReference>
<dbReference type="SMART" id="SM00448">
    <property type="entry name" value="REC"/>
    <property type="match status" value="1"/>
</dbReference>
<evidence type="ECO:0000313" key="7">
    <source>
        <dbReference type="EMBL" id="MBF4695719.1"/>
    </source>
</evidence>
<dbReference type="EMBL" id="JADKNH010000019">
    <property type="protein sequence ID" value="MBF4695719.1"/>
    <property type="molecule type" value="Genomic_DNA"/>
</dbReference>
<dbReference type="Pfam" id="PF13487">
    <property type="entry name" value="HD_5"/>
    <property type="match status" value="1"/>
</dbReference>
<dbReference type="InterPro" id="IPR006674">
    <property type="entry name" value="HD_domain"/>
</dbReference>
<accession>A0ABS0A1H6</accession>
<dbReference type="InterPro" id="IPR003607">
    <property type="entry name" value="HD/PDEase_dom"/>
</dbReference>
<dbReference type="SUPFAM" id="SSF109604">
    <property type="entry name" value="HD-domain/PDEase-like"/>
    <property type="match status" value="1"/>
</dbReference>
<organism evidence="7 8">
    <name type="scientific">Fusibacter ferrireducens</name>
    <dbReference type="NCBI Taxonomy" id="2785058"/>
    <lineage>
        <taxon>Bacteria</taxon>
        <taxon>Bacillati</taxon>
        <taxon>Bacillota</taxon>
        <taxon>Clostridia</taxon>
        <taxon>Eubacteriales</taxon>
        <taxon>Eubacteriales Family XII. Incertae Sedis</taxon>
        <taxon>Fusibacter</taxon>
    </lineage>
</organism>
<keyword evidence="8" id="KW-1185">Reference proteome</keyword>
<dbReference type="InterPro" id="IPR052020">
    <property type="entry name" value="Cyclic_di-GMP/3'3'-cGAMP_PDE"/>
</dbReference>
<proteinExistence type="predicted"/>
<feature type="domain" description="HD" evidence="5">
    <location>
        <begin position="188"/>
        <end position="310"/>
    </location>
</feature>
<dbReference type="SUPFAM" id="SSF52172">
    <property type="entry name" value="CheY-like"/>
    <property type="match status" value="1"/>
</dbReference>
<name>A0ABS0A1H6_9FIRM</name>
<dbReference type="PROSITE" id="PS50110">
    <property type="entry name" value="RESPONSE_REGULATORY"/>
    <property type="match status" value="1"/>
</dbReference>
<keyword evidence="3" id="KW-0597">Phosphoprotein</keyword>
<evidence type="ECO:0000259" key="4">
    <source>
        <dbReference type="PROSITE" id="PS50110"/>
    </source>
</evidence>
<feature type="domain" description="HD-GYP" evidence="6">
    <location>
        <begin position="166"/>
        <end position="351"/>
    </location>
</feature>
<dbReference type="Pfam" id="PF00072">
    <property type="entry name" value="Response_reg"/>
    <property type="match status" value="1"/>
</dbReference>
<reference evidence="7 8" key="1">
    <citation type="submission" date="2020-11" db="EMBL/GenBank/DDBJ databases">
        <title>Fusibacter basophilias sp. nov.</title>
        <authorList>
            <person name="Qiu D."/>
        </authorList>
    </citation>
    <scope>NUCLEOTIDE SEQUENCE [LARGE SCALE GENOMIC DNA]</scope>
    <source>
        <strain evidence="7 8">Q10-2</strain>
    </source>
</reference>
<evidence type="ECO:0000313" key="8">
    <source>
        <dbReference type="Proteomes" id="UP000614200"/>
    </source>
</evidence>
<sequence length="351" mass="39645">MGIEAKLEVAMGMVREQVVIIDDEMEILNSIRRILKNEPYDTHYFSDASEAMSYVQDHKVDVVLSDQRMPEFTGLDIILSARSKSNTVSGILMSGYTDFDAVVAAVNDGEIINYLTKPFDIERLKQLIVQGIQIKKDKDELNAIKQYKLLDRNSLGHVNKRLEDNQQKSMEVIIGALSQLIKAKDPELYEHSKRVSNVALFIGEQLSLDNETCMYIRLAAQVHDLGKISLRDQIVYKKSSLNENEYFEMKKHPVVGAEILRQFQINEYLVQIVEQHHERVDGTGYPKALSAEEITIGAKILAVADAYDAITSDRVYRKGLSKEEALEIITKASGSIYDKTIVKAFILGLNS</sequence>
<evidence type="ECO:0000259" key="6">
    <source>
        <dbReference type="PROSITE" id="PS51832"/>
    </source>
</evidence>
<dbReference type="InterPro" id="IPR037522">
    <property type="entry name" value="HD_GYP_dom"/>
</dbReference>
<comment type="function">
    <text evidence="2">May play the central regulatory role in sporulation. It may be an element of the effector pathway responsible for the activation of sporulation genes in response to nutritional stress. Spo0A may act in concert with spo0H (a sigma factor) to control the expression of some genes that are critical to the sporulation process.</text>
</comment>